<evidence type="ECO:0000256" key="2">
    <source>
        <dbReference type="SAM" id="Phobius"/>
    </source>
</evidence>
<keyword evidence="2" id="KW-1133">Transmembrane helix</keyword>
<dbReference type="EMBL" id="SDWV01000034">
    <property type="protein sequence ID" value="RYC03809.1"/>
    <property type="molecule type" value="Genomic_DNA"/>
</dbReference>
<evidence type="ECO:0000313" key="4">
    <source>
        <dbReference type="Proteomes" id="UP000291101"/>
    </source>
</evidence>
<feature type="region of interest" description="Disordered" evidence="1">
    <location>
        <begin position="61"/>
        <end position="108"/>
    </location>
</feature>
<name>A0A4Q2SIN3_9ACTN</name>
<keyword evidence="4" id="KW-1185">Reference proteome</keyword>
<keyword evidence="2" id="KW-0812">Transmembrane</keyword>
<evidence type="ECO:0000256" key="1">
    <source>
        <dbReference type="SAM" id="MobiDB-lite"/>
    </source>
</evidence>
<organism evidence="3 4">
    <name type="scientific">Nocardioides zhouii</name>
    <dbReference type="NCBI Taxonomy" id="1168729"/>
    <lineage>
        <taxon>Bacteria</taxon>
        <taxon>Bacillati</taxon>
        <taxon>Actinomycetota</taxon>
        <taxon>Actinomycetes</taxon>
        <taxon>Propionibacteriales</taxon>
        <taxon>Nocardioidaceae</taxon>
        <taxon>Nocardioides</taxon>
    </lineage>
</organism>
<proteinExistence type="predicted"/>
<accession>A0A4Q2SIN3</accession>
<dbReference type="PROSITE" id="PS51257">
    <property type="entry name" value="PROKAR_LIPOPROTEIN"/>
    <property type="match status" value="1"/>
</dbReference>
<dbReference type="RefSeq" id="WP_129428948.1">
    <property type="nucleotide sequence ID" value="NZ_SDWV01000034.1"/>
</dbReference>
<dbReference type="Pfam" id="PF11666">
    <property type="entry name" value="DUF2933"/>
    <property type="match status" value="1"/>
</dbReference>
<feature type="transmembrane region" description="Helical" evidence="2">
    <location>
        <begin position="6"/>
        <end position="38"/>
    </location>
</feature>
<evidence type="ECO:0000313" key="3">
    <source>
        <dbReference type="EMBL" id="RYC03809.1"/>
    </source>
</evidence>
<dbReference type="InterPro" id="IPR021682">
    <property type="entry name" value="DUF2933"/>
</dbReference>
<protein>
    <submittedName>
        <fullName evidence="3">DUF2933 domain-containing protein</fullName>
    </submittedName>
</protein>
<comment type="caution">
    <text evidence="3">The sequence shown here is derived from an EMBL/GenBank/DDBJ whole genome shotgun (WGS) entry which is preliminary data.</text>
</comment>
<reference evidence="3 4" key="1">
    <citation type="submission" date="2019-01" db="EMBL/GenBank/DDBJ databases">
        <title>Novel species of Nocardioides.</title>
        <authorList>
            <person name="Liu Q."/>
            <person name="X Y.-H."/>
        </authorList>
    </citation>
    <scope>NUCLEOTIDE SEQUENCE [LARGE SCALE GENOMIC DNA]</scope>
    <source>
        <strain evidence="3 4">HLT2-9</strain>
    </source>
</reference>
<dbReference type="Proteomes" id="UP000291101">
    <property type="component" value="Unassembled WGS sequence"/>
</dbReference>
<gene>
    <name evidence="3" type="ORF">EUA94_21410</name>
</gene>
<sequence length="108" mass="11451">MSDNKVLYAIAIIAGAGIAIWAGLLPIFLLFIACPIAMMFMMGGMSGMGGMHGSNDAQVVFQRQGAGRSDDSPRRVPPRITRPYRSPLTQSPFVGAASASEQTSEDDC</sequence>
<keyword evidence="2" id="KW-0472">Membrane</keyword>
<dbReference type="AlphaFoldDB" id="A0A4Q2SIN3"/>